<evidence type="ECO:0000313" key="4">
    <source>
        <dbReference type="EMBL" id="CAB4763431.1"/>
    </source>
</evidence>
<dbReference type="AlphaFoldDB" id="A0A6J6QP02"/>
<dbReference type="InterPro" id="IPR000253">
    <property type="entry name" value="FHA_dom"/>
</dbReference>
<proteinExistence type="predicted"/>
<keyword evidence="1" id="KW-0812">Transmembrane</keyword>
<keyword evidence="1" id="KW-1133">Transmembrane helix</keyword>
<reference evidence="3" key="1">
    <citation type="submission" date="2020-05" db="EMBL/GenBank/DDBJ databases">
        <authorList>
            <person name="Chiriac C."/>
            <person name="Salcher M."/>
            <person name="Ghai R."/>
            <person name="Kavagutti S V."/>
        </authorList>
    </citation>
    <scope>NUCLEOTIDE SEQUENCE</scope>
</reference>
<dbReference type="PROSITE" id="PS50006">
    <property type="entry name" value="FHA_DOMAIN"/>
    <property type="match status" value="1"/>
</dbReference>
<dbReference type="EMBL" id="CAEZYH010000013">
    <property type="protein sequence ID" value="CAB4713560.1"/>
    <property type="molecule type" value="Genomic_DNA"/>
</dbReference>
<dbReference type="InterPro" id="IPR008984">
    <property type="entry name" value="SMAD_FHA_dom_sf"/>
</dbReference>
<gene>
    <name evidence="3" type="ORF">UFOPK2658_00558</name>
    <name evidence="4" type="ORF">UFOPK2880_00258</name>
    <name evidence="5" type="ORF">UFOPK3004_00618</name>
    <name evidence="6" type="ORF">UFOPK3304_00568</name>
    <name evidence="7" type="ORF">UFOPK3494_01029</name>
    <name evidence="8" type="ORF">UFOPK4134_01027</name>
</gene>
<evidence type="ECO:0000313" key="3">
    <source>
        <dbReference type="EMBL" id="CAB4713560.1"/>
    </source>
</evidence>
<name>A0A6J6QP02_9ZZZZ</name>
<evidence type="ECO:0000256" key="1">
    <source>
        <dbReference type="SAM" id="Phobius"/>
    </source>
</evidence>
<dbReference type="EMBL" id="CAFAAL010000038">
    <property type="protein sequence ID" value="CAB4800040.1"/>
    <property type="molecule type" value="Genomic_DNA"/>
</dbReference>
<evidence type="ECO:0000313" key="6">
    <source>
        <dbReference type="EMBL" id="CAB4863062.1"/>
    </source>
</evidence>
<feature type="domain" description="FHA" evidence="2">
    <location>
        <begin position="89"/>
        <end position="139"/>
    </location>
</feature>
<evidence type="ECO:0000259" key="2">
    <source>
        <dbReference type="PROSITE" id="PS50006"/>
    </source>
</evidence>
<evidence type="ECO:0000313" key="8">
    <source>
        <dbReference type="EMBL" id="CAB5031429.1"/>
    </source>
</evidence>
<dbReference type="InterPro" id="IPR050923">
    <property type="entry name" value="Cell_Proc_Reg/RNA_Proc"/>
</dbReference>
<dbReference type="EMBL" id="CAFBPS010000073">
    <property type="protein sequence ID" value="CAB5031429.1"/>
    <property type="molecule type" value="Genomic_DNA"/>
</dbReference>
<dbReference type="SMART" id="SM00240">
    <property type="entry name" value="FHA"/>
    <property type="match status" value="1"/>
</dbReference>
<dbReference type="EMBL" id="CAEZZP010000008">
    <property type="protein sequence ID" value="CAB4763431.1"/>
    <property type="molecule type" value="Genomic_DNA"/>
</dbReference>
<organism evidence="3">
    <name type="scientific">freshwater metagenome</name>
    <dbReference type="NCBI Taxonomy" id="449393"/>
    <lineage>
        <taxon>unclassified sequences</taxon>
        <taxon>metagenomes</taxon>
        <taxon>ecological metagenomes</taxon>
    </lineage>
</organism>
<protein>
    <submittedName>
        <fullName evidence="3">Unannotated protein</fullName>
    </submittedName>
</protein>
<dbReference type="SUPFAM" id="SSF49879">
    <property type="entry name" value="SMAD/FHA domain"/>
    <property type="match status" value="1"/>
</dbReference>
<dbReference type="EMBL" id="CAFBMF010000062">
    <property type="protein sequence ID" value="CAB4902833.1"/>
    <property type="molecule type" value="Genomic_DNA"/>
</dbReference>
<evidence type="ECO:0000313" key="7">
    <source>
        <dbReference type="EMBL" id="CAB4902833.1"/>
    </source>
</evidence>
<dbReference type="Gene3D" id="2.60.200.20">
    <property type="match status" value="1"/>
</dbReference>
<sequence length="162" mass="17889">MTDQLLGVLKIVLLLALYLFFARVLWAVWNEVRVPAINRSAQGSGSPKTVTPISPAGAVKVSRPYRVARMKVISPAPLRGFTFTPEQPFTIGRSTDNDMCLDDDEFASTHHARFVTNDGRTYVEDLASTNGTFVNNNRIDQIVNLKIGDRVQVGSLIVEAIK</sequence>
<keyword evidence="1" id="KW-0472">Membrane</keyword>
<dbReference type="EMBL" id="CAFBLJ010000020">
    <property type="protein sequence ID" value="CAB4863062.1"/>
    <property type="molecule type" value="Genomic_DNA"/>
</dbReference>
<feature type="transmembrane region" description="Helical" evidence="1">
    <location>
        <begin position="6"/>
        <end position="29"/>
    </location>
</feature>
<accession>A0A6J6QP02</accession>
<dbReference type="Pfam" id="PF00498">
    <property type="entry name" value="FHA"/>
    <property type="match status" value="1"/>
</dbReference>
<evidence type="ECO:0000313" key="5">
    <source>
        <dbReference type="EMBL" id="CAB4800040.1"/>
    </source>
</evidence>
<dbReference type="PANTHER" id="PTHR23308">
    <property type="entry name" value="NUCLEAR INHIBITOR OF PROTEIN PHOSPHATASE-1"/>
    <property type="match status" value="1"/>
</dbReference>